<dbReference type="PANTHER" id="PTHR43788:SF3">
    <property type="entry name" value="P-LOOP CONTAINING NUCLEOSIDE TRIPHOSPHATE HYDROLASES SUPERFAMILY PROTEIN"/>
    <property type="match status" value="1"/>
</dbReference>
<evidence type="ECO:0000256" key="3">
    <source>
        <dbReference type="ARBA" id="ARBA00022801"/>
    </source>
</evidence>
<keyword evidence="7" id="KW-0175">Coiled coil</keyword>
<comment type="caution">
    <text evidence="10">The sequence shown here is derived from an EMBL/GenBank/DDBJ whole genome shotgun (WGS) entry which is preliminary data.</text>
</comment>
<feature type="domain" description="Helicase ATP-binding" evidence="9">
    <location>
        <begin position="369"/>
        <end position="617"/>
    </location>
</feature>
<dbReference type="AlphaFoldDB" id="A0AAE0G2C0"/>
<protein>
    <recommendedName>
        <fullName evidence="9">Helicase ATP-binding domain-containing protein</fullName>
    </recommendedName>
</protein>
<feature type="region of interest" description="Disordered" evidence="8">
    <location>
        <begin position="344"/>
        <end position="374"/>
    </location>
</feature>
<dbReference type="Pfam" id="PF13087">
    <property type="entry name" value="AAA_12"/>
    <property type="match status" value="1"/>
</dbReference>
<keyword evidence="5" id="KW-0067">ATP-binding</keyword>
<dbReference type="SMART" id="SM00487">
    <property type="entry name" value="DEXDc"/>
    <property type="match status" value="1"/>
</dbReference>
<dbReference type="Gene3D" id="3.40.50.300">
    <property type="entry name" value="P-loop containing nucleotide triphosphate hydrolases"/>
    <property type="match status" value="2"/>
</dbReference>
<feature type="coiled-coil region" evidence="7">
    <location>
        <begin position="488"/>
        <end position="525"/>
    </location>
</feature>
<evidence type="ECO:0000256" key="4">
    <source>
        <dbReference type="ARBA" id="ARBA00022806"/>
    </source>
</evidence>
<dbReference type="InterPro" id="IPR050534">
    <property type="entry name" value="Coronavir_polyprotein_1ab"/>
</dbReference>
<evidence type="ECO:0000256" key="2">
    <source>
        <dbReference type="ARBA" id="ARBA00022741"/>
    </source>
</evidence>
<dbReference type="InterPro" id="IPR014001">
    <property type="entry name" value="Helicase_ATP-bd"/>
</dbReference>
<evidence type="ECO:0000256" key="1">
    <source>
        <dbReference type="ARBA" id="ARBA00007913"/>
    </source>
</evidence>
<dbReference type="InterPro" id="IPR041677">
    <property type="entry name" value="DNA2/NAM7_AAA_11"/>
</dbReference>
<accession>A0AAE0G2C0</accession>
<gene>
    <name evidence="10" type="ORF">CYMTET_21218</name>
</gene>
<dbReference type="GO" id="GO:0043139">
    <property type="term" value="F:5'-3' DNA helicase activity"/>
    <property type="evidence" value="ECO:0007669"/>
    <property type="project" value="TreeGrafter"/>
</dbReference>
<dbReference type="InterPro" id="IPR047187">
    <property type="entry name" value="SF1_C_Upf1"/>
</dbReference>
<name>A0AAE0G2C0_9CHLO</name>
<evidence type="ECO:0000256" key="6">
    <source>
        <dbReference type="ARBA" id="ARBA00048432"/>
    </source>
</evidence>
<dbReference type="InterPro" id="IPR027417">
    <property type="entry name" value="P-loop_NTPase"/>
</dbReference>
<evidence type="ECO:0000313" key="11">
    <source>
        <dbReference type="Proteomes" id="UP001190700"/>
    </source>
</evidence>
<dbReference type="Pfam" id="PF13086">
    <property type="entry name" value="AAA_11"/>
    <property type="match status" value="1"/>
</dbReference>
<keyword evidence="11" id="KW-1185">Reference proteome</keyword>
<sequence length="847" mass="91265">GAAEKCELARSHAPTLWDNLQREVQEVVKVRGSPESAGPGQKKFPDDWAQHPAWRKMKSKPKSVVHREAVRAGVSGNDAVALLKLEQLLVRAEGHLEPHVAEMRELLVLERNAEVAILRPQGLPAPCSSDAEECEIDVLVEGVYAPLLEAGSALAESEAVAVIGPLQIVGTGQTPGGGFLLLLRFQGLAMPLSRISPGCAVALCSDGLCVTDFRASTSSSVGKVFQMTDDTVSVEMSFNMQETDVAELLPKIWQLHLVPDSTTHDRQLQALQSLLTTLKVALKGTRRALKTDSTLNVPLATAIVATVFGDPELCDDGPAEAAAGVVDSHKEALDLLQKACLQRGEKQSSQGPLKKGAKAAAPRQAQGAGGSSLDEDQLEAVRHALDEENAIAVIQGPPGTGKTGVLTQLVEEAVASGLRVLATAPSNAAVDNMVERFHQRGIKVVRVGNPERMTPAVMPYTLSSMVEANTLDERLDLQDDKAYLRRQSRKFREQRAEVRKLLRGLQREERRIMRAAEEEILAQAEVVLCTLVGAASREMANLSFDLAVVDEAGQATQPSTWIPLLKCRRAVLAGDSKQLPPTILSSTASAKGLDESLLERAELLQRGILARALLTQYRMHPGISTWASREMYDGRLRSAPGTASRTLDELESVEGNALTRTPLLLLDTRLPSGTLLPGCFEEVGQSEDGGALNFSMMNLGEARMVAVHVARLIQAGLPASLIAVQSPYKAQVELIREILAVTPGAEEVEVASVDSFQGREAEAVVISMVRSNPKGTIGFLSDARRLNVAVTRARRNVTCVCDSQTVRSNPVLSRFLQHIVQEGVIMRADADPTIEAIVEEPVVIDMN</sequence>
<dbReference type="PANTHER" id="PTHR43788">
    <property type="entry name" value="DNA2/NAM7 HELICASE FAMILY MEMBER"/>
    <property type="match status" value="1"/>
</dbReference>
<comment type="catalytic activity">
    <reaction evidence="6">
        <text>ATP + H2O = ADP + phosphate + H(+)</text>
        <dbReference type="Rhea" id="RHEA:13065"/>
        <dbReference type="ChEBI" id="CHEBI:15377"/>
        <dbReference type="ChEBI" id="CHEBI:15378"/>
        <dbReference type="ChEBI" id="CHEBI:30616"/>
        <dbReference type="ChEBI" id="CHEBI:43474"/>
        <dbReference type="ChEBI" id="CHEBI:456216"/>
        <dbReference type="EC" id="3.6.4.12"/>
    </reaction>
    <physiologicalReaction direction="left-to-right" evidence="6">
        <dbReference type="Rhea" id="RHEA:13066"/>
    </physiologicalReaction>
</comment>
<organism evidence="10 11">
    <name type="scientific">Cymbomonas tetramitiformis</name>
    <dbReference type="NCBI Taxonomy" id="36881"/>
    <lineage>
        <taxon>Eukaryota</taxon>
        <taxon>Viridiplantae</taxon>
        <taxon>Chlorophyta</taxon>
        <taxon>Pyramimonadophyceae</taxon>
        <taxon>Pyramimonadales</taxon>
        <taxon>Pyramimonadaceae</taxon>
        <taxon>Cymbomonas</taxon>
    </lineage>
</organism>
<keyword evidence="2" id="KW-0547">Nucleotide-binding</keyword>
<evidence type="ECO:0000256" key="8">
    <source>
        <dbReference type="SAM" id="MobiDB-lite"/>
    </source>
</evidence>
<dbReference type="EMBL" id="LGRX02010427">
    <property type="protein sequence ID" value="KAK3270382.1"/>
    <property type="molecule type" value="Genomic_DNA"/>
</dbReference>
<evidence type="ECO:0000256" key="5">
    <source>
        <dbReference type="ARBA" id="ARBA00022840"/>
    </source>
</evidence>
<evidence type="ECO:0000313" key="10">
    <source>
        <dbReference type="EMBL" id="KAK3270382.1"/>
    </source>
</evidence>
<dbReference type="CDD" id="cd18808">
    <property type="entry name" value="SF1_C_Upf1"/>
    <property type="match status" value="1"/>
</dbReference>
<feature type="non-terminal residue" evidence="10">
    <location>
        <position position="1"/>
    </location>
</feature>
<reference evidence="10 11" key="1">
    <citation type="journal article" date="2015" name="Genome Biol. Evol.">
        <title>Comparative Genomics of a Bacterivorous Green Alga Reveals Evolutionary Causalities and Consequences of Phago-Mixotrophic Mode of Nutrition.</title>
        <authorList>
            <person name="Burns J.A."/>
            <person name="Paasch A."/>
            <person name="Narechania A."/>
            <person name="Kim E."/>
        </authorList>
    </citation>
    <scope>NUCLEOTIDE SEQUENCE [LARGE SCALE GENOMIC DNA]</scope>
    <source>
        <strain evidence="10 11">PLY_AMNH</strain>
    </source>
</reference>
<dbReference type="GO" id="GO:0005524">
    <property type="term" value="F:ATP binding"/>
    <property type="evidence" value="ECO:0007669"/>
    <property type="project" value="UniProtKB-KW"/>
</dbReference>
<dbReference type="InterPro" id="IPR041679">
    <property type="entry name" value="DNA2/NAM7-like_C"/>
</dbReference>
<keyword evidence="3" id="KW-0378">Hydrolase</keyword>
<dbReference type="Proteomes" id="UP001190700">
    <property type="component" value="Unassembled WGS sequence"/>
</dbReference>
<keyword evidence="4" id="KW-0347">Helicase</keyword>
<evidence type="ECO:0000259" key="9">
    <source>
        <dbReference type="SMART" id="SM00487"/>
    </source>
</evidence>
<comment type="similarity">
    <text evidence="1">Belongs to the DNA2/NAM7 helicase family.</text>
</comment>
<dbReference type="GO" id="GO:0016787">
    <property type="term" value="F:hydrolase activity"/>
    <property type="evidence" value="ECO:0007669"/>
    <property type="project" value="UniProtKB-KW"/>
</dbReference>
<proteinExistence type="inferred from homology"/>
<dbReference type="SUPFAM" id="SSF52540">
    <property type="entry name" value="P-loop containing nucleoside triphosphate hydrolases"/>
    <property type="match status" value="1"/>
</dbReference>
<evidence type="ECO:0000256" key="7">
    <source>
        <dbReference type="SAM" id="Coils"/>
    </source>
</evidence>